<keyword evidence="2" id="KW-1003">Cell membrane</keyword>
<feature type="transmembrane region" description="Helical" evidence="6">
    <location>
        <begin position="223"/>
        <end position="244"/>
    </location>
</feature>
<evidence type="ECO:0000313" key="8">
    <source>
        <dbReference type="Proteomes" id="UP000653099"/>
    </source>
</evidence>
<feature type="transmembrane region" description="Helical" evidence="6">
    <location>
        <begin position="445"/>
        <end position="465"/>
    </location>
</feature>
<gene>
    <name evidence="7" type="ORF">GCM10008995_09640</name>
</gene>
<evidence type="ECO:0000256" key="4">
    <source>
        <dbReference type="ARBA" id="ARBA00022989"/>
    </source>
</evidence>
<keyword evidence="8" id="KW-1185">Reference proteome</keyword>
<evidence type="ECO:0000256" key="5">
    <source>
        <dbReference type="ARBA" id="ARBA00023136"/>
    </source>
</evidence>
<dbReference type="CDD" id="cd13128">
    <property type="entry name" value="MATE_Wzx_like"/>
    <property type="match status" value="1"/>
</dbReference>
<evidence type="ECO:0000256" key="1">
    <source>
        <dbReference type="ARBA" id="ARBA00004651"/>
    </source>
</evidence>
<feature type="transmembrane region" description="Helical" evidence="6">
    <location>
        <begin position="158"/>
        <end position="190"/>
    </location>
</feature>
<feature type="transmembrane region" description="Helical" evidence="6">
    <location>
        <begin position="107"/>
        <end position="129"/>
    </location>
</feature>
<keyword evidence="5 6" id="KW-0472">Membrane</keyword>
<dbReference type="OrthoDB" id="112053at2157"/>
<dbReference type="PANTHER" id="PTHR30250:SF28">
    <property type="entry name" value="POLYSACCHARIDE BIOSYNTHESIS PROTEIN"/>
    <property type="match status" value="1"/>
</dbReference>
<feature type="transmembrane region" description="Helical" evidence="6">
    <location>
        <begin position="357"/>
        <end position="379"/>
    </location>
</feature>
<comment type="subcellular location">
    <subcellularLocation>
        <location evidence="1">Cell membrane</location>
        <topology evidence="1">Multi-pass membrane protein</topology>
    </subcellularLocation>
</comment>
<feature type="transmembrane region" description="Helical" evidence="6">
    <location>
        <begin position="39"/>
        <end position="57"/>
    </location>
</feature>
<name>A0A830ELY6_9EURY</name>
<evidence type="ECO:0000313" key="7">
    <source>
        <dbReference type="EMBL" id="GGJ01927.1"/>
    </source>
</evidence>
<dbReference type="AlphaFoldDB" id="A0A830ELY6"/>
<dbReference type="GO" id="GO:0005886">
    <property type="term" value="C:plasma membrane"/>
    <property type="evidence" value="ECO:0007669"/>
    <property type="project" value="UniProtKB-SubCell"/>
</dbReference>
<feature type="transmembrane region" description="Helical" evidence="6">
    <location>
        <begin position="287"/>
        <end position="306"/>
    </location>
</feature>
<reference evidence="7" key="2">
    <citation type="submission" date="2020-09" db="EMBL/GenBank/DDBJ databases">
        <authorList>
            <person name="Sun Q."/>
            <person name="Ohkuma M."/>
        </authorList>
    </citation>
    <scope>NUCLEOTIDE SEQUENCE</scope>
    <source>
        <strain evidence="7">JCM 14359</strain>
    </source>
</reference>
<dbReference type="EMBL" id="BMOC01000004">
    <property type="protein sequence ID" value="GGJ01927.1"/>
    <property type="molecule type" value="Genomic_DNA"/>
</dbReference>
<dbReference type="InterPro" id="IPR050833">
    <property type="entry name" value="Poly_Biosynth_Transport"/>
</dbReference>
<dbReference type="PANTHER" id="PTHR30250">
    <property type="entry name" value="PST FAMILY PREDICTED COLANIC ACID TRANSPORTER"/>
    <property type="match status" value="1"/>
</dbReference>
<feature type="transmembrane region" description="Helical" evidence="6">
    <location>
        <begin position="12"/>
        <end position="32"/>
    </location>
</feature>
<protein>
    <submittedName>
        <fullName evidence="7">Polysaccharide biosynthesis protein</fullName>
    </submittedName>
</protein>
<feature type="transmembrane region" description="Helical" evidence="6">
    <location>
        <begin position="318"/>
        <end position="337"/>
    </location>
</feature>
<evidence type="ECO:0000256" key="2">
    <source>
        <dbReference type="ARBA" id="ARBA00022475"/>
    </source>
</evidence>
<feature type="transmembrane region" description="Helical" evidence="6">
    <location>
        <begin position="77"/>
        <end position="100"/>
    </location>
</feature>
<sequence>MGSLRLGQTSVVYFVSKLLASALGFIATIYVARLLGSGALGIYSVATAVVSWLVLFGTMGVTSGMTKRVSERDESSAYAIAGVSIVSVFAVGLATAILLFRGEVNDYIGFSAAVFIAAMVVVTLAQSTVMSLLNGRKLVHIAGVFSPVKTGSRAGSQIVALSLGLGIVGLFGGYIIGYVVVVLGGFYVLIRSFDEITMPRARHFRGILSFAKYAWLGGLRSKAFNWVDIALLGFFVSNAFIGYYTAAWNIAQFLVVFGTAISRTLFPEMSESAVADDSEAVSDLLNTALSFAGLIMIPGLVGGTLIGEQLLRIYGPDFTQAGLVLSVLIFATLLQSYQKQFTTTLNALDRPDIAFKINLVFILSNVVLNVVLIVVYGWVGAAVATALSIVISLVVAYKYIGSILDFTIPVEEISKQWIAAGLMACFLIALIRVETRHITINSNILFVLLAVLSGAGIYLGSLLGLSKRLRKTVRDNLPERLYPA</sequence>
<dbReference type="Pfam" id="PF01943">
    <property type="entry name" value="Polysacc_synt"/>
    <property type="match status" value="1"/>
</dbReference>
<feature type="transmembrane region" description="Helical" evidence="6">
    <location>
        <begin position="416"/>
        <end position="433"/>
    </location>
</feature>
<proteinExistence type="predicted"/>
<dbReference type="Proteomes" id="UP000653099">
    <property type="component" value="Unassembled WGS sequence"/>
</dbReference>
<feature type="transmembrane region" description="Helical" evidence="6">
    <location>
        <begin position="385"/>
        <end position="404"/>
    </location>
</feature>
<keyword evidence="3 6" id="KW-0812">Transmembrane</keyword>
<evidence type="ECO:0000256" key="6">
    <source>
        <dbReference type="SAM" id="Phobius"/>
    </source>
</evidence>
<reference evidence="7" key="1">
    <citation type="journal article" date="2014" name="Int. J. Syst. Evol. Microbiol.">
        <title>Complete genome sequence of Corynebacterium casei LMG S-19264T (=DSM 44701T), isolated from a smear-ripened cheese.</title>
        <authorList>
            <consortium name="US DOE Joint Genome Institute (JGI-PGF)"/>
            <person name="Walter F."/>
            <person name="Albersmeier A."/>
            <person name="Kalinowski J."/>
            <person name="Ruckert C."/>
        </authorList>
    </citation>
    <scope>NUCLEOTIDE SEQUENCE</scope>
    <source>
        <strain evidence="7">JCM 14359</strain>
    </source>
</reference>
<accession>A0A830ELY6</accession>
<comment type="caution">
    <text evidence="7">The sequence shown here is derived from an EMBL/GenBank/DDBJ whole genome shotgun (WGS) entry which is preliminary data.</text>
</comment>
<organism evidence="7 8">
    <name type="scientific">Halobellus salinus</name>
    <dbReference type="NCBI Taxonomy" id="931585"/>
    <lineage>
        <taxon>Archaea</taxon>
        <taxon>Methanobacteriati</taxon>
        <taxon>Methanobacteriota</taxon>
        <taxon>Stenosarchaea group</taxon>
        <taxon>Halobacteria</taxon>
        <taxon>Halobacteriales</taxon>
        <taxon>Haloferacaceae</taxon>
        <taxon>Halobellus</taxon>
    </lineage>
</organism>
<keyword evidence="4 6" id="KW-1133">Transmembrane helix</keyword>
<dbReference type="RefSeq" id="WP_188786262.1">
    <property type="nucleotide sequence ID" value="NZ_BMOC01000004.1"/>
</dbReference>
<evidence type="ECO:0000256" key="3">
    <source>
        <dbReference type="ARBA" id="ARBA00022692"/>
    </source>
</evidence>
<dbReference type="InterPro" id="IPR002797">
    <property type="entry name" value="Polysacc_synth"/>
</dbReference>